<dbReference type="Proteomes" id="UP000663845">
    <property type="component" value="Unassembled WGS sequence"/>
</dbReference>
<feature type="transmembrane region" description="Helical" evidence="1">
    <location>
        <begin position="128"/>
        <end position="151"/>
    </location>
</feature>
<dbReference type="Proteomes" id="UP000663844">
    <property type="component" value="Unassembled WGS sequence"/>
</dbReference>
<protein>
    <recommendedName>
        <fullName evidence="5">Transmembrane protein</fullName>
    </recommendedName>
</protein>
<gene>
    <name evidence="2" type="ORF">JYZ213_LOCUS1264</name>
    <name evidence="3" type="ORF">OXD698_LOCUS1461</name>
</gene>
<evidence type="ECO:0000313" key="3">
    <source>
        <dbReference type="EMBL" id="CAF3503595.1"/>
    </source>
</evidence>
<feature type="transmembrane region" description="Helical" evidence="1">
    <location>
        <begin position="48"/>
        <end position="71"/>
    </location>
</feature>
<evidence type="ECO:0000313" key="4">
    <source>
        <dbReference type="Proteomes" id="UP000663845"/>
    </source>
</evidence>
<organism evidence="2 4">
    <name type="scientific">Adineta steineri</name>
    <dbReference type="NCBI Taxonomy" id="433720"/>
    <lineage>
        <taxon>Eukaryota</taxon>
        <taxon>Metazoa</taxon>
        <taxon>Spiralia</taxon>
        <taxon>Gnathifera</taxon>
        <taxon>Rotifera</taxon>
        <taxon>Eurotatoria</taxon>
        <taxon>Bdelloidea</taxon>
        <taxon>Adinetida</taxon>
        <taxon>Adinetidae</taxon>
        <taxon>Adineta</taxon>
    </lineage>
</organism>
<evidence type="ECO:0008006" key="5">
    <source>
        <dbReference type="Google" id="ProtNLM"/>
    </source>
</evidence>
<comment type="caution">
    <text evidence="2">The sequence shown here is derived from an EMBL/GenBank/DDBJ whole genome shotgun (WGS) entry which is preliminary data.</text>
</comment>
<evidence type="ECO:0000256" key="1">
    <source>
        <dbReference type="SAM" id="Phobius"/>
    </source>
</evidence>
<evidence type="ECO:0000313" key="2">
    <source>
        <dbReference type="EMBL" id="CAF0731823.1"/>
    </source>
</evidence>
<keyword evidence="1" id="KW-0472">Membrane</keyword>
<feature type="transmembrane region" description="Helical" evidence="1">
    <location>
        <begin position="12"/>
        <end position="36"/>
    </location>
</feature>
<proteinExistence type="predicted"/>
<name>A0A813N6I9_9BILA</name>
<keyword evidence="1" id="KW-1133">Transmembrane helix</keyword>
<reference evidence="2" key="1">
    <citation type="submission" date="2021-02" db="EMBL/GenBank/DDBJ databases">
        <authorList>
            <person name="Nowell W R."/>
        </authorList>
    </citation>
    <scope>NUCLEOTIDE SEQUENCE</scope>
</reference>
<dbReference type="EMBL" id="CAJNOG010000005">
    <property type="protein sequence ID" value="CAF0731823.1"/>
    <property type="molecule type" value="Genomic_DNA"/>
</dbReference>
<feature type="transmembrane region" description="Helical" evidence="1">
    <location>
        <begin position="83"/>
        <end position="108"/>
    </location>
</feature>
<accession>A0A813N6I9</accession>
<keyword evidence="1" id="KW-0812">Transmembrane</keyword>
<sequence>MDNISINNHFQSIFYLLIHISCSFVQLSCILTILGLQITLTITQTCAFSIGVGFWSFPFLFLSPISIWLLVWKRNLICYCLNFIFHICSTLFATTIIIISFLALIGQIGTSCSIASSTTNAYFLPLNISLIVISFILKLFIYGEILLLYMLQYNSTQPSILSEKQFQEKNYEIISDDVFMKRWNLFRSILKKNPNHVNDLEI</sequence>
<dbReference type="AlphaFoldDB" id="A0A813N6I9"/>
<dbReference type="EMBL" id="CAJOAZ010000042">
    <property type="protein sequence ID" value="CAF3503595.1"/>
    <property type="molecule type" value="Genomic_DNA"/>
</dbReference>